<gene>
    <name evidence="4" type="ORF">EZS27_034480</name>
</gene>
<dbReference type="InterPro" id="IPR001091">
    <property type="entry name" value="RM_Methyltransferase"/>
</dbReference>
<dbReference type="InterPro" id="IPR002941">
    <property type="entry name" value="DNA_methylase_N4/N6"/>
</dbReference>
<dbReference type="AlphaFoldDB" id="A0A5J4Q257"/>
<name>A0A5J4Q257_9ZZZZ</name>
<evidence type="ECO:0000259" key="3">
    <source>
        <dbReference type="Pfam" id="PF01555"/>
    </source>
</evidence>
<dbReference type="Pfam" id="PF01555">
    <property type="entry name" value="N6_N4_Mtase"/>
    <property type="match status" value="1"/>
</dbReference>
<comment type="caution">
    <text evidence="4">The sequence shown here is derived from an EMBL/GenBank/DDBJ whole genome shotgun (WGS) entry which is preliminary data.</text>
</comment>
<dbReference type="Gene3D" id="3.40.50.150">
    <property type="entry name" value="Vaccinia Virus protein VP39"/>
    <property type="match status" value="1"/>
</dbReference>
<keyword evidence="2" id="KW-0808">Transferase</keyword>
<feature type="non-terminal residue" evidence="4">
    <location>
        <position position="1"/>
    </location>
</feature>
<dbReference type="GO" id="GO:0032259">
    <property type="term" value="P:methylation"/>
    <property type="evidence" value="ECO:0007669"/>
    <property type="project" value="UniProtKB-KW"/>
</dbReference>
<accession>A0A5J4Q257</accession>
<feature type="domain" description="DNA methylase N-4/N-6" evidence="3">
    <location>
        <begin position="1"/>
        <end position="262"/>
    </location>
</feature>
<evidence type="ECO:0000256" key="2">
    <source>
        <dbReference type="ARBA" id="ARBA00022679"/>
    </source>
</evidence>
<proteinExistence type="predicted"/>
<dbReference type="SUPFAM" id="SSF53335">
    <property type="entry name" value="S-adenosyl-L-methionine-dependent methyltransferases"/>
    <property type="match status" value="1"/>
</dbReference>
<evidence type="ECO:0000313" key="4">
    <source>
        <dbReference type="EMBL" id="KAA6314994.1"/>
    </source>
</evidence>
<sequence length="269" mass="31069">KKEGFIVLFGRGTSFYRWNTILAELEFCFKEEFIWDKGYCTSPLMSISRVHETISIHTKKNGTINKVKVPYLEMKRNDIDGICQDIKRMRSILKNTKSLDAVLGFLEKNTIEWEHANTKYKISTVGEYETRDRCLNVIMAMTNGMNEKSVIRTDRCDNDKFTKYAINSDNRKSGDRCVNVMQSIQCGMNEKSVIRQSSDRYNTIHPTQKPVRLLGRLLALVTKEGDTVLDPFAGSCSTAVACINTNRNYICYEIDKEYYDLSLKRLQKN</sequence>
<dbReference type="PRINTS" id="PR00508">
    <property type="entry name" value="S21N4MTFRASE"/>
</dbReference>
<dbReference type="EMBL" id="SNRY01005423">
    <property type="protein sequence ID" value="KAA6314994.1"/>
    <property type="molecule type" value="Genomic_DNA"/>
</dbReference>
<protein>
    <recommendedName>
        <fullName evidence="3">DNA methylase N-4/N-6 domain-containing protein</fullName>
    </recommendedName>
</protein>
<reference evidence="4" key="1">
    <citation type="submission" date="2019-03" db="EMBL/GenBank/DDBJ databases">
        <title>Single cell metagenomics reveals metabolic interactions within the superorganism composed of flagellate Streblomastix strix and complex community of Bacteroidetes bacteria on its surface.</title>
        <authorList>
            <person name="Treitli S.C."/>
            <person name="Kolisko M."/>
            <person name="Husnik F."/>
            <person name="Keeling P."/>
            <person name="Hampl V."/>
        </authorList>
    </citation>
    <scope>NUCLEOTIDE SEQUENCE</scope>
    <source>
        <strain evidence="4">STM</strain>
    </source>
</reference>
<dbReference type="GO" id="GO:0008170">
    <property type="term" value="F:N-methyltransferase activity"/>
    <property type="evidence" value="ECO:0007669"/>
    <property type="project" value="InterPro"/>
</dbReference>
<organism evidence="4">
    <name type="scientific">termite gut metagenome</name>
    <dbReference type="NCBI Taxonomy" id="433724"/>
    <lineage>
        <taxon>unclassified sequences</taxon>
        <taxon>metagenomes</taxon>
        <taxon>organismal metagenomes</taxon>
    </lineage>
</organism>
<dbReference type="InterPro" id="IPR029063">
    <property type="entry name" value="SAM-dependent_MTases_sf"/>
</dbReference>
<dbReference type="GO" id="GO:0003677">
    <property type="term" value="F:DNA binding"/>
    <property type="evidence" value="ECO:0007669"/>
    <property type="project" value="InterPro"/>
</dbReference>
<evidence type="ECO:0000256" key="1">
    <source>
        <dbReference type="ARBA" id="ARBA00022603"/>
    </source>
</evidence>
<keyword evidence="1" id="KW-0489">Methyltransferase</keyword>